<proteinExistence type="predicted"/>
<comment type="caution">
    <text evidence="5">The sequence shown here is derived from an EMBL/GenBank/DDBJ whole genome shotgun (WGS) entry which is preliminary data.</text>
</comment>
<dbReference type="Gene3D" id="2.160.20.10">
    <property type="entry name" value="Single-stranded right-handed beta-helix, Pectin lyase-like"/>
    <property type="match status" value="1"/>
</dbReference>
<dbReference type="SUPFAM" id="SSF51126">
    <property type="entry name" value="Pectin lyase-like"/>
    <property type="match status" value="1"/>
</dbReference>
<evidence type="ECO:0000313" key="6">
    <source>
        <dbReference type="Proteomes" id="UP000295830"/>
    </source>
</evidence>
<dbReference type="EMBL" id="SOAX01000004">
    <property type="protein sequence ID" value="TDT40172.1"/>
    <property type="molecule type" value="Genomic_DNA"/>
</dbReference>
<name>A0A4R7JPS8_9GAMM</name>
<accession>A0A4R7JPS8</accession>
<gene>
    <name evidence="5" type="ORF">DES49_1936</name>
</gene>
<dbReference type="InterPro" id="IPR011050">
    <property type="entry name" value="Pectin_lyase_fold/virulence"/>
</dbReference>
<dbReference type="InterPro" id="IPR006626">
    <property type="entry name" value="PbH1"/>
</dbReference>
<dbReference type="AlphaFoldDB" id="A0A4R7JPS8"/>
<evidence type="ECO:0000259" key="4">
    <source>
        <dbReference type="SMART" id="SM00722"/>
    </source>
</evidence>
<dbReference type="InterPro" id="IPR051550">
    <property type="entry name" value="SCF-Subunits/Alg-Epimerases"/>
</dbReference>
<sequence length="429" mass="47298">MTPKTGLLVLLLHVGLAPIWAIAGVQPGELADALENANEGDVLELDPGLYTGNFRIDKPLTLKGSPGTIIDGDREGTPLTIKAPDVSVRGLLIRNGGKNLTNHDAAVFIANAAENAHVQGNRIKARGFGIWIDGAADALVERNRVTGDDSIRSQDRGNGIHLHNVTGAMIRDNTVCEARDGIYINVSHNNTLASNRLCDQRYGIHYMYSNNNTIRRNQSWGNRTGYALMQSKQLKVIENRAENDQGYGFLLNYVTQSTLRGNVALNIQASTTPGSETDIEGGEGKALFIYNSQQNRIHNNQLARTAIGIHMTAGSEDNEIHENSLISNRTQVKYVSTRAQEWSKDGRGNYWSDYMGWDINGDGIGDAPYEPNDAVDRILWTYPTSRVLMNSPAVELMRWVQSAFPILKPRGVKDSHPLMRPPKTLEEQS</sequence>
<dbReference type="InterPro" id="IPR007742">
    <property type="entry name" value="NosD_dom"/>
</dbReference>
<dbReference type="NCBIfam" id="TIGR03804">
    <property type="entry name" value="para_beta_helix"/>
    <property type="match status" value="2"/>
</dbReference>
<dbReference type="SMART" id="SM00710">
    <property type="entry name" value="PbH1"/>
    <property type="match status" value="8"/>
</dbReference>
<keyword evidence="3" id="KW-0833">Ubl conjugation pathway</keyword>
<dbReference type="InterPro" id="IPR022441">
    <property type="entry name" value="Para_beta_helix_rpt-2"/>
</dbReference>
<keyword evidence="6" id="KW-1185">Reference proteome</keyword>
<comment type="pathway">
    <text evidence="1">Protein modification; protein ubiquitination.</text>
</comment>
<keyword evidence="2" id="KW-0677">Repeat</keyword>
<dbReference type="Pfam" id="PF05048">
    <property type="entry name" value="NosD"/>
    <property type="match status" value="1"/>
</dbReference>
<dbReference type="SMART" id="SM00722">
    <property type="entry name" value="CASH"/>
    <property type="match status" value="2"/>
</dbReference>
<evidence type="ECO:0000256" key="1">
    <source>
        <dbReference type="ARBA" id="ARBA00004906"/>
    </source>
</evidence>
<dbReference type="PANTHER" id="PTHR22990">
    <property type="entry name" value="F-BOX ONLY PROTEIN"/>
    <property type="match status" value="1"/>
</dbReference>
<dbReference type="InterPro" id="IPR026464">
    <property type="entry name" value="NosD_copper_fam"/>
</dbReference>
<dbReference type="RefSeq" id="WP_424955229.1">
    <property type="nucleotide sequence ID" value="NZ_SOAX01000004.1"/>
</dbReference>
<feature type="domain" description="Carbohydrate-binding/sugar hydrolysis" evidence="4">
    <location>
        <begin position="191"/>
        <end position="367"/>
    </location>
</feature>
<dbReference type="Proteomes" id="UP000295830">
    <property type="component" value="Unassembled WGS sequence"/>
</dbReference>
<evidence type="ECO:0000256" key="3">
    <source>
        <dbReference type="ARBA" id="ARBA00022786"/>
    </source>
</evidence>
<feature type="domain" description="Carbohydrate-binding/sugar hydrolysis" evidence="4">
    <location>
        <begin position="37"/>
        <end position="185"/>
    </location>
</feature>
<dbReference type="NCBIfam" id="TIGR04247">
    <property type="entry name" value="NosD_copper_fam"/>
    <property type="match status" value="1"/>
</dbReference>
<organism evidence="5 6">
    <name type="scientific">Halospina denitrificans</name>
    <dbReference type="NCBI Taxonomy" id="332522"/>
    <lineage>
        <taxon>Bacteria</taxon>
        <taxon>Pseudomonadati</taxon>
        <taxon>Pseudomonadota</taxon>
        <taxon>Gammaproteobacteria</taxon>
        <taxon>Halospina</taxon>
    </lineage>
</organism>
<protein>
    <submittedName>
        <fullName evidence="5">Nitrous oxidase accessory protein</fullName>
    </submittedName>
</protein>
<dbReference type="InterPro" id="IPR006633">
    <property type="entry name" value="Carb-bd_sugar_hydrolysis-dom"/>
</dbReference>
<evidence type="ECO:0000313" key="5">
    <source>
        <dbReference type="EMBL" id="TDT40172.1"/>
    </source>
</evidence>
<dbReference type="PANTHER" id="PTHR22990:SF15">
    <property type="entry name" value="F-BOX ONLY PROTEIN 10"/>
    <property type="match status" value="1"/>
</dbReference>
<dbReference type="InterPro" id="IPR012334">
    <property type="entry name" value="Pectin_lyas_fold"/>
</dbReference>
<evidence type="ECO:0000256" key="2">
    <source>
        <dbReference type="ARBA" id="ARBA00022737"/>
    </source>
</evidence>
<reference evidence="5 6" key="1">
    <citation type="submission" date="2019-03" db="EMBL/GenBank/DDBJ databases">
        <title>Genomic Encyclopedia of Type Strains, Phase IV (KMG-IV): sequencing the most valuable type-strain genomes for metagenomic binning, comparative biology and taxonomic classification.</title>
        <authorList>
            <person name="Goeker M."/>
        </authorList>
    </citation>
    <scope>NUCLEOTIDE SEQUENCE [LARGE SCALE GENOMIC DNA]</scope>
    <source>
        <strain evidence="5 6">DSM 15505</strain>
    </source>
</reference>